<evidence type="ECO:0008006" key="3">
    <source>
        <dbReference type="Google" id="ProtNLM"/>
    </source>
</evidence>
<accession>A0ABM7IAN0</accession>
<protein>
    <recommendedName>
        <fullName evidence="3">CD-NTase-associated protein 12/Pycsar effector protein TIR domain-containing protein</fullName>
    </recommendedName>
</protein>
<organism evidence="1 2">
    <name type="scientific">Mycolicibacterium aubagnense</name>
    <dbReference type="NCBI Taxonomy" id="319707"/>
    <lineage>
        <taxon>Bacteria</taxon>
        <taxon>Bacillati</taxon>
        <taxon>Actinomycetota</taxon>
        <taxon>Actinomycetes</taxon>
        <taxon>Mycobacteriales</taxon>
        <taxon>Mycobacteriaceae</taxon>
        <taxon>Mycolicibacterium</taxon>
    </lineage>
</organism>
<gene>
    <name evidence="1" type="ORF">MAUB_15950</name>
</gene>
<dbReference type="Gene3D" id="3.40.50.450">
    <property type="match status" value="1"/>
</dbReference>
<name>A0ABM7IAN0_9MYCO</name>
<keyword evidence="2" id="KW-1185">Reference proteome</keyword>
<sequence>MPNYIDTARTWVEGVLGARLTLTNSSQSKYNKDDMRVFVSCQIEEKEAVRKAYSAFEAAGMVITHDWTRTDEIGDKYKRADEAGRRAKLDIDGVCNCDIYVLLSSNEKVGKGMYVELGAALALSETNDGPEVYVVGPMNHLSIFYLHPAVTHYDTIDDLIFDLTSRRGTDRILSNA</sequence>
<dbReference type="EMBL" id="AP022577">
    <property type="protein sequence ID" value="BBX83722.1"/>
    <property type="molecule type" value="Genomic_DNA"/>
</dbReference>
<reference evidence="1 2" key="1">
    <citation type="journal article" date="2019" name="Emerg. Microbes Infect.">
        <title>Comprehensive subspecies identification of 175 nontuberculous mycobacteria species based on 7547 genomic profiles.</title>
        <authorList>
            <person name="Matsumoto Y."/>
            <person name="Kinjo T."/>
            <person name="Motooka D."/>
            <person name="Nabeya D."/>
            <person name="Jung N."/>
            <person name="Uechi K."/>
            <person name="Horii T."/>
            <person name="Iida T."/>
            <person name="Fujita J."/>
            <person name="Nakamura S."/>
        </authorList>
    </citation>
    <scope>NUCLEOTIDE SEQUENCE [LARGE SCALE GENOMIC DNA]</scope>
    <source>
        <strain evidence="1 2">JCM 15296</strain>
    </source>
</reference>
<proteinExistence type="predicted"/>
<evidence type="ECO:0000313" key="1">
    <source>
        <dbReference type="EMBL" id="BBX83722.1"/>
    </source>
</evidence>
<dbReference type="Proteomes" id="UP000465609">
    <property type="component" value="Chromosome"/>
</dbReference>
<dbReference type="RefSeq" id="WP_138231633.1">
    <property type="nucleotide sequence ID" value="NZ_AP022577.1"/>
</dbReference>
<evidence type="ECO:0000313" key="2">
    <source>
        <dbReference type="Proteomes" id="UP000465609"/>
    </source>
</evidence>